<sequence>MWIDRVYAGSEFVQGLLEINSTIRHLLLTELDNADFLAPLVAALRVLLQAFQPTLLHELSPFPLFFRSDQYFPIFISLIASSSVVIPPLRSSLIFSARSLRILSLTGLLTLSKLSWLWAYSTAERCWISCM</sequence>
<accession>A0A4Z2HCV8</accession>
<gene>
    <name evidence="1" type="ORF">EYF80_027066</name>
</gene>
<name>A0A4Z2HCV8_9TELE</name>
<keyword evidence="2" id="KW-1185">Reference proteome</keyword>
<protein>
    <submittedName>
        <fullName evidence="1">Uncharacterized protein</fullName>
    </submittedName>
</protein>
<evidence type="ECO:0000313" key="2">
    <source>
        <dbReference type="Proteomes" id="UP000314294"/>
    </source>
</evidence>
<dbReference type="EMBL" id="SRLO01000287">
    <property type="protein sequence ID" value="TNN62724.1"/>
    <property type="molecule type" value="Genomic_DNA"/>
</dbReference>
<dbReference type="AlphaFoldDB" id="A0A4Z2HCV8"/>
<evidence type="ECO:0000313" key="1">
    <source>
        <dbReference type="EMBL" id="TNN62724.1"/>
    </source>
</evidence>
<dbReference type="Proteomes" id="UP000314294">
    <property type="component" value="Unassembled WGS sequence"/>
</dbReference>
<comment type="caution">
    <text evidence="1">The sequence shown here is derived from an EMBL/GenBank/DDBJ whole genome shotgun (WGS) entry which is preliminary data.</text>
</comment>
<organism evidence="1 2">
    <name type="scientific">Liparis tanakae</name>
    <name type="common">Tanaka's snailfish</name>
    <dbReference type="NCBI Taxonomy" id="230148"/>
    <lineage>
        <taxon>Eukaryota</taxon>
        <taxon>Metazoa</taxon>
        <taxon>Chordata</taxon>
        <taxon>Craniata</taxon>
        <taxon>Vertebrata</taxon>
        <taxon>Euteleostomi</taxon>
        <taxon>Actinopterygii</taxon>
        <taxon>Neopterygii</taxon>
        <taxon>Teleostei</taxon>
        <taxon>Neoteleostei</taxon>
        <taxon>Acanthomorphata</taxon>
        <taxon>Eupercaria</taxon>
        <taxon>Perciformes</taxon>
        <taxon>Cottioidei</taxon>
        <taxon>Cottales</taxon>
        <taxon>Liparidae</taxon>
        <taxon>Liparis</taxon>
    </lineage>
</organism>
<reference evidence="1 2" key="1">
    <citation type="submission" date="2019-03" db="EMBL/GenBank/DDBJ databases">
        <title>First draft genome of Liparis tanakae, snailfish: a comprehensive survey of snailfish specific genes.</title>
        <authorList>
            <person name="Kim W."/>
            <person name="Song I."/>
            <person name="Jeong J.-H."/>
            <person name="Kim D."/>
            <person name="Kim S."/>
            <person name="Ryu S."/>
            <person name="Song J.Y."/>
            <person name="Lee S.K."/>
        </authorList>
    </citation>
    <scope>NUCLEOTIDE SEQUENCE [LARGE SCALE GENOMIC DNA]</scope>
    <source>
        <tissue evidence="1">Muscle</tissue>
    </source>
</reference>
<proteinExistence type="predicted"/>